<keyword evidence="3" id="KW-0807">Transducer</keyword>
<sequence length="1281" mass="141939">MVSSSSGSGADRPGPELSQAPDTTADAACGAQACEDSQGPLQYPENSRWEKASNGRESGLVVRLFPNPPQIFGASQAQQQHQPGRDHDRYRDSAETLSQSELRPLEAEALSLSRMLKSLQPPPQEEFSFPTSGLSTEPESPPATPAAYTKRTVVAPADSTVAGAGAGAGGEAYAGTDDSVLPRSPRGLRLQARDKNDAMPAFSPSSYGNSALSPTKSPKSRRRTPGGFAFSSSRGSTPSSSVGSASELQFPVVLQSPSSPEPLRPGSPLKWSSRISPVEDTPVIENGIRETPVQGLVQRNPSFAMYIPHNVSSKLSFEDVSRNSALSSSEITGSDSSRDLSAVVQKLKQQQQQYPKYISLGEFELNGVPLGLADLDSTELDISFALEYRGPPINHVVPKVDPLDLTAVRSPSPDEAFSPSISVAPPSPARSRRSIPGLTVPSPDSGATGSFFTPINISAETGAESPRLKRPPRNRPSDRQTNSEVPQIAADQGYGDIRHTGNSSPEAGPTVARNRRNSMGDDFSSKGYSFSSHSFRGAVAESTLTPSKSEPFLFKRPSKGYKDDDSIRDVTHKLGSASMSGIDHMNCAGYQGGNFNYGETDVIPQQRRKGECWVCGKGHWLYAERESCLVCNAKYCYNCILTAMESMPEGRKCKDCIGKPVDDTRRASIGKPSKLLNRLLSPQEVQQIMKAEKECAANQLKPDQLWVNGRQLSAEELSVLLGCPNPPQKLKPGKYWYDKQSGLWGKEGERPDKLITHDLKVGGILKENASKGTTQVFMNNRELGKLELRMLKFAGLRCTPPTHLWVDNEGSYVEEGQKKAKGNIWKKTSIRLLYPFFSLPTPGPNNRFSREDQRDSPDVYVPDYLTQNKLHKLLLLGHEGSGRSTIFKQTKFLFKDGFDEEERQKMKAMIQCNIYRYAIILLEGRERFEEEDEDLAEIASYSPGKNTDGRRSIYALDEKLKTKADWFLDVMAEGDLETVCSASNHEYASLVVDLWKDPAIKATYKRKDELSALPHYADYFLDKVTEFSSNEYVPSPLDIIRAEGLAQGSGLAEVEFSLDDKISSYQDVEGSSPERYQLIKVGGKGMAEGCKWLDMFEDVHAVIFCVAISDYDQVCPDFDGVLRSKLRQTELFESVLKHPVLREKPFVLLLNKYDLFEDKFCKDVPLTTCEWFTDFKPVGASQMTPQWQAQQAYTYVVHKYKELFANGGYKVFTFKLMATEQEKVLEAFQYVREILKWKDNNGYEFVEESSYSTDMSSYSQHTMHAGRDVYHAERVARSLDL</sequence>
<dbReference type="FunFam" id="3.40.50.300:FF:000720">
    <property type="entry name" value="Guanine nucleotide-binding protein G(k) subunit alpha"/>
    <property type="match status" value="1"/>
</dbReference>
<feature type="compositionally biased region" description="Polar residues" evidence="6">
    <location>
        <begin position="445"/>
        <end position="459"/>
    </location>
</feature>
<feature type="region of interest" description="Disordered" evidence="6">
    <location>
        <begin position="1"/>
        <end position="103"/>
    </location>
</feature>
<dbReference type="GO" id="GO:0003924">
    <property type="term" value="F:GTPase activity"/>
    <property type="evidence" value="ECO:0000318"/>
    <property type="project" value="GO_Central"/>
</dbReference>
<dbReference type="SUPFAM" id="SSF47895">
    <property type="entry name" value="Transducin (alpha subunit), insertion domain"/>
    <property type="match status" value="1"/>
</dbReference>
<dbReference type="PANTHER" id="PTHR10218">
    <property type="entry name" value="GTP-BINDING PROTEIN ALPHA SUBUNIT"/>
    <property type="match status" value="1"/>
</dbReference>
<feature type="compositionally biased region" description="Polar residues" evidence="6">
    <location>
        <begin position="203"/>
        <end position="217"/>
    </location>
</feature>
<dbReference type="GO" id="GO:0007188">
    <property type="term" value="P:adenylate cyclase-modulating G protein-coupled receptor signaling pathway"/>
    <property type="evidence" value="ECO:0000318"/>
    <property type="project" value="GO_Central"/>
</dbReference>
<keyword evidence="2 4" id="KW-0342">GTP-binding</keyword>
<evidence type="ECO:0000256" key="2">
    <source>
        <dbReference type="ARBA" id="ARBA00023134"/>
    </source>
</evidence>
<dbReference type="GO" id="GO:0005834">
    <property type="term" value="C:heterotrimeric G-protein complex"/>
    <property type="evidence" value="ECO:0000318"/>
    <property type="project" value="GO_Central"/>
</dbReference>
<evidence type="ECO:0000256" key="4">
    <source>
        <dbReference type="PIRSR" id="PIRSR601019-1"/>
    </source>
</evidence>
<dbReference type="InterPro" id="IPR001019">
    <property type="entry name" value="Gprotein_alpha_su"/>
</dbReference>
<feature type="region of interest" description="Disordered" evidence="6">
    <location>
        <begin position="410"/>
        <end position="520"/>
    </location>
</feature>
<dbReference type="PROSITE" id="PS51882">
    <property type="entry name" value="G_ALPHA"/>
    <property type="match status" value="1"/>
</dbReference>
<dbReference type="PANTHER" id="PTHR10218:SF334">
    <property type="entry name" value="EXTRA-LARGE GUANINE NUCLEOTIDE-BINDING PROTEIN 3"/>
    <property type="match status" value="1"/>
</dbReference>
<dbReference type="Gramene" id="Mp2g10230.1">
    <property type="protein sequence ID" value="Mp2g10230.1.cds"/>
    <property type="gene ID" value="Mp2g10230"/>
</dbReference>
<keyword evidence="8" id="KW-1185">Reference proteome</keyword>
<feature type="compositionally biased region" description="Low complexity" evidence="6">
    <location>
        <begin position="231"/>
        <end position="246"/>
    </location>
</feature>
<dbReference type="GO" id="GO:0001664">
    <property type="term" value="F:G protein-coupled receptor binding"/>
    <property type="evidence" value="ECO:0000318"/>
    <property type="project" value="GO_Central"/>
</dbReference>
<keyword evidence="5" id="KW-0479">Metal-binding</keyword>
<dbReference type="Proteomes" id="UP000244005">
    <property type="component" value="Unassembled WGS sequence"/>
</dbReference>
<dbReference type="InterPro" id="IPR011025">
    <property type="entry name" value="GproteinA_insert"/>
</dbReference>
<feature type="binding site" evidence="4">
    <location>
        <position position="1218"/>
    </location>
    <ligand>
        <name>GTP</name>
        <dbReference type="ChEBI" id="CHEBI:37565"/>
    </ligand>
</feature>
<dbReference type="Gene3D" id="1.10.400.10">
    <property type="entry name" value="GI Alpha 1, domain 2-like"/>
    <property type="match status" value="1"/>
</dbReference>
<feature type="binding site" evidence="4">
    <location>
        <begin position="1151"/>
        <end position="1154"/>
    </location>
    <ligand>
        <name>GTP</name>
        <dbReference type="ChEBI" id="CHEBI:37565"/>
    </ligand>
</feature>
<organism evidence="7 8">
    <name type="scientific">Marchantia polymorpha</name>
    <name type="common">Common liverwort</name>
    <name type="synonym">Marchantia aquatica</name>
    <dbReference type="NCBI Taxonomy" id="3197"/>
    <lineage>
        <taxon>Eukaryota</taxon>
        <taxon>Viridiplantae</taxon>
        <taxon>Streptophyta</taxon>
        <taxon>Embryophyta</taxon>
        <taxon>Marchantiophyta</taxon>
        <taxon>Marchantiopsida</taxon>
        <taxon>Marchantiidae</taxon>
        <taxon>Marchantiales</taxon>
        <taxon>Marchantiaceae</taxon>
        <taxon>Marchantia</taxon>
    </lineage>
</organism>
<dbReference type="SMART" id="SM00275">
    <property type="entry name" value="G_alpha"/>
    <property type="match status" value="1"/>
</dbReference>
<dbReference type="Pfam" id="PF00503">
    <property type="entry name" value="G-alpha"/>
    <property type="match status" value="1"/>
</dbReference>
<feature type="compositionally biased region" description="Basic and acidic residues" evidence="6">
    <location>
        <begin position="83"/>
        <end position="94"/>
    </location>
</feature>
<dbReference type="EMBL" id="KZ772801">
    <property type="protein sequence ID" value="PTQ30161.1"/>
    <property type="molecule type" value="Genomic_DNA"/>
</dbReference>
<dbReference type="GO" id="GO:0046872">
    <property type="term" value="F:metal ion binding"/>
    <property type="evidence" value="ECO:0007669"/>
    <property type="project" value="UniProtKB-KW"/>
</dbReference>
<evidence type="ECO:0000256" key="5">
    <source>
        <dbReference type="PIRSR" id="PIRSR601019-2"/>
    </source>
</evidence>
<keyword evidence="1 4" id="KW-0547">Nucleotide-binding</keyword>
<evidence type="ECO:0000256" key="1">
    <source>
        <dbReference type="ARBA" id="ARBA00022741"/>
    </source>
</evidence>
<evidence type="ECO:0000256" key="6">
    <source>
        <dbReference type="SAM" id="MobiDB-lite"/>
    </source>
</evidence>
<evidence type="ECO:0000313" key="8">
    <source>
        <dbReference type="Proteomes" id="UP000244005"/>
    </source>
</evidence>
<evidence type="ECO:0000256" key="3">
    <source>
        <dbReference type="ARBA" id="ARBA00023224"/>
    </source>
</evidence>
<dbReference type="SUPFAM" id="SSF52540">
    <property type="entry name" value="P-loop containing nucleoside triphosphate hydrolases"/>
    <property type="match status" value="1"/>
</dbReference>
<dbReference type="GO" id="GO:0031683">
    <property type="term" value="F:G-protein beta/gamma-subunit complex binding"/>
    <property type="evidence" value="ECO:0000318"/>
    <property type="project" value="GO_Central"/>
</dbReference>
<feature type="binding site" evidence="5">
    <location>
        <position position="884"/>
    </location>
    <ligand>
        <name>Mg(2+)</name>
        <dbReference type="ChEBI" id="CHEBI:18420"/>
    </ligand>
</feature>
<protein>
    <submittedName>
        <fullName evidence="7">Uncharacterized protein</fullName>
    </submittedName>
</protein>
<dbReference type="InterPro" id="IPR027417">
    <property type="entry name" value="P-loop_NTPase"/>
</dbReference>
<dbReference type="OrthoDB" id="5817230at2759"/>
<feature type="region of interest" description="Disordered" evidence="6">
    <location>
        <begin position="119"/>
        <end position="274"/>
    </location>
</feature>
<gene>
    <name evidence="7" type="ORF">MARPO_0129s0046</name>
</gene>
<reference evidence="8" key="1">
    <citation type="journal article" date="2017" name="Cell">
        <title>Insights into land plant evolution garnered from the Marchantia polymorpha genome.</title>
        <authorList>
            <person name="Bowman J.L."/>
            <person name="Kohchi T."/>
            <person name="Yamato K.T."/>
            <person name="Jenkins J."/>
            <person name="Shu S."/>
            <person name="Ishizaki K."/>
            <person name="Yamaoka S."/>
            <person name="Nishihama R."/>
            <person name="Nakamura Y."/>
            <person name="Berger F."/>
            <person name="Adam C."/>
            <person name="Aki S.S."/>
            <person name="Althoff F."/>
            <person name="Araki T."/>
            <person name="Arteaga-Vazquez M.A."/>
            <person name="Balasubrmanian S."/>
            <person name="Barry K."/>
            <person name="Bauer D."/>
            <person name="Boehm C.R."/>
            <person name="Briginshaw L."/>
            <person name="Caballero-Perez J."/>
            <person name="Catarino B."/>
            <person name="Chen F."/>
            <person name="Chiyoda S."/>
            <person name="Chovatia M."/>
            <person name="Davies K.M."/>
            <person name="Delmans M."/>
            <person name="Demura T."/>
            <person name="Dierschke T."/>
            <person name="Dolan L."/>
            <person name="Dorantes-Acosta A.E."/>
            <person name="Eklund D.M."/>
            <person name="Florent S.N."/>
            <person name="Flores-Sandoval E."/>
            <person name="Fujiyama A."/>
            <person name="Fukuzawa H."/>
            <person name="Galik B."/>
            <person name="Grimanelli D."/>
            <person name="Grimwood J."/>
            <person name="Grossniklaus U."/>
            <person name="Hamada T."/>
            <person name="Haseloff J."/>
            <person name="Hetherington A.J."/>
            <person name="Higo A."/>
            <person name="Hirakawa Y."/>
            <person name="Hundley H.N."/>
            <person name="Ikeda Y."/>
            <person name="Inoue K."/>
            <person name="Inoue S.I."/>
            <person name="Ishida S."/>
            <person name="Jia Q."/>
            <person name="Kakita M."/>
            <person name="Kanazawa T."/>
            <person name="Kawai Y."/>
            <person name="Kawashima T."/>
            <person name="Kennedy M."/>
            <person name="Kinose K."/>
            <person name="Kinoshita T."/>
            <person name="Kohara Y."/>
            <person name="Koide E."/>
            <person name="Komatsu K."/>
            <person name="Kopischke S."/>
            <person name="Kubo M."/>
            <person name="Kyozuka J."/>
            <person name="Lagercrantz U."/>
            <person name="Lin S.S."/>
            <person name="Lindquist E."/>
            <person name="Lipzen A.M."/>
            <person name="Lu C.W."/>
            <person name="De Luna E."/>
            <person name="Martienssen R.A."/>
            <person name="Minamino N."/>
            <person name="Mizutani M."/>
            <person name="Mizutani M."/>
            <person name="Mochizuki N."/>
            <person name="Monte I."/>
            <person name="Mosher R."/>
            <person name="Nagasaki H."/>
            <person name="Nakagami H."/>
            <person name="Naramoto S."/>
            <person name="Nishitani K."/>
            <person name="Ohtani M."/>
            <person name="Okamoto T."/>
            <person name="Okumura M."/>
            <person name="Phillips J."/>
            <person name="Pollak B."/>
            <person name="Reinders A."/>
            <person name="Rovekamp M."/>
            <person name="Sano R."/>
            <person name="Sawa S."/>
            <person name="Schmid M.W."/>
            <person name="Shirakawa M."/>
            <person name="Solano R."/>
            <person name="Spunde A."/>
            <person name="Suetsugu N."/>
            <person name="Sugano S."/>
            <person name="Sugiyama A."/>
            <person name="Sun R."/>
            <person name="Suzuki Y."/>
            <person name="Takenaka M."/>
            <person name="Takezawa D."/>
            <person name="Tomogane H."/>
            <person name="Tsuzuki M."/>
            <person name="Ueda T."/>
            <person name="Umeda M."/>
            <person name="Ward J.M."/>
            <person name="Watanabe Y."/>
            <person name="Yazaki K."/>
            <person name="Yokoyama R."/>
            <person name="Yoshitake Y."/>
            <person name="Yotsui I."/>
            <person name="Zachgo S."/>
            <person name="Schmutz J."/>
        </authorList>
    </citation>
    <scope>NUCLEOTIDE SEQUENCE [LARGE SCALE GENOMIC DNA]</scope>
    <source>
        <strain evidence="8">Tak-1</strain>
    </source>
</reference>
<dbReference type="PRINTS" id="PR00318">
    <property type="entry name" value="GPROTEINA"/>
</dbReference>
<accession>A0A2R6W8I9</accession>
<dbReference type="GO" id="GO:0005737">
    <property type="term" value="C:cytoplasm"/>
    <property type="evidence" value="ECO:0000318"/>
    <property type="project" value="GO_Central"/>
</dbReference>
<keyword evidence="5" id="KW-0460">Magnesium</keyword>
<dbReference type="Gene3D" id="3.40.50.300">
    <property type="entry name" value="P-loop containing nucleotide triphosphate hydrolases"/>
    <property type="match status" value="1"/>
</dbReference>
<proteinExistence type="predicted"/>
<evidence type="ECO:0000313" key="7">
    <source>
        <dbReference type="EMBL" id="PTQ30161.1"/>
    </source>
</evidence>
<feature type="compositionally biased region" description="Polar residues" evidence="6">
    <location>
        <begin position="73"/>
        <end position="82"/>
    </location>
</feature>
<name>A0A2R6W8I9_MARPO</name>
<dbReference type="GO" id="GO:0005525">
    <property type="term" value="F:GTP binding"/>
    <property type="evidence" value="ECO:0007669"/>
    <property type="project" value="UniProtKB-KW"/>
</dbReference>